<sequence>MADSPPPTPSDVPLPPSPETSDWDRSTTRENTPASDVPPDPPTTPKMGKINYKIANTTPYNAQTSVCGVSQYESGKRKGEFYTSLYGAEAGQHQQGAFSMDSFLELCFSGVAMEDVFSTFKDDQVEELQRRLAASVVLMMKPVVGKIPALQYIFTIFKGLADRATLQPFVAHDVSRAYQKGDDDLHSIAPDLVIDVGDEESEPGQWTHALGLIEVKADKEKDPAFNNVIPKRMNTQQVEAWSQIQEYGAVAFQARPHCYLLGIGFYDDIARFYRWDRSAVIFSTSFNYKDNCAPLLRFLYGFVFFGNNNNMGVDATITRPLPNNHGLSLALLQRIYRKAREEKVIPRAHKVDQNALLSQSLTMVVPSSLNHAKQETYVTLSGPLFSSQSLFGRGTKTWLAVPATLIDSACPFGEELEHAVVIKDYWRGADRLTEKEIYDRIHAGGHVVGVARCRTGFDVESVDDATTQQIHNTCASRVNALLPEAKFCQCKHYRCVLESVGIPLTRFRSTRQLLEAVRDVVKGAVISLRIV</sequence>
<dbReference type="RefSeq" id="XP_007864023.1">
    <property type="nucleotide sequence ID" value="XM_007865832.1"/>
</dbReference>
<organism evidence="3 4">
    <name type="scientific">Gloeophyllum trabeum (strain ATCC 11539 / FP-39264 / Madison 617)</name>
    <name type="common">Brown rot fungus</name>
    <dbReference type="NCBI Taxonomy" id="670483"/>
    <lineage>
        <taxon>Eukaryota</taxon>
        <taxon>Fungi</taxon>
        <taxon>Dikarya</taxon>
        <taxon>Basidiomycota</taxon>
        <taxon>Agaricomycotina</taxon>
        <taxon>Agaricomycetes</taxon>
        <taxon>Gloeophyllales</taxon>
        <taxon>Gloeophyllaceae</taxon>
        <taxon>Gloeophyllum</taxon>
    </lineage>
</organism>
<keyword evidence="4" id="KW-1185">Reference proteome</keyword>
<dbReference type="HOGENOM" id="CLU_512929_0_0_1"/>
<evidence type="ECO:0000259" key="2">
    <source>
        <dbReference type="Pfam" id="PF17667"/>
    </source>
</evidence>
<reference evidence="3 4" key="1">
    <citation type="journal article" date="2012" name="Science">
        <title>The Paleozoic origin of enzymatic lignin decomposition reconstructed from 31 fungal genomes.</title>
        <authorList>
            <person name="Floudas D."/>
            <person name="Binder M."/>
            <person name="Riley R."/>
            <person name="Barry K."/>
            <person name="Blanchette R.A."/>
            <person name="Henrissat B."/>
            <person name="Martinez A.T."/>
            <person name="Otillar R."/>
            <person name="Spatafora J.W."/>
            <person name="Yadav J.S."/>
            <person name="Aerts A."/>
            <person name="Benoit I."/>
            <person name="Boyd A."/>
            <person name="Carlson A."/>
            <person name="Copeland A."/>
            <person name="Coutinho P.M."/>
            <person name="de Vries R.P."/>
            <person name="Ferreira P."/>
            <person name="Findley K."/>
            <person name="Foster B."/>
            <person name="Gaskell J."/>
            <person name="Glotzer D."/>
            <person name="Gorecki P."/>
            <person name="Heitman J."/>
            <person name="Hesse C."/>
            <person name="Hori C."/>
            <person name="Igarashi K."/>
            <person name="Jurgens J.A."/>
            <person name="Kallen N."/>
            <person name="Kersten P."/>
            <person name="Kohler A."/>
            <person name="Kuees U."/>
            <person name="Kumar T.K.A."/>
            <person name="Kuo A."/>
            <person name="LaButti K."/>
            <person name="Larrondo L.F."/>
            <person name="Lindquist E."/>
            <person name="Ling A."/>
            <person name="Lombard V."/>
            <person name="Lucas S."/>
            <person name="Lundell T."/>
            <person name="Martin R."/>
            <person name="McLaughlin D.J."/>
            <person name="Morgenstern I."/>
            <person name="Morin E."/>
            <person name="Murat C."/>
            <person name="Nagy L.G."/>
            <person name="Nolan M."/>
            <person name="Ohm R.A."/>
            <person name="Patyshakuliyeva A."/>
            <person name="Rokas A."/>
            <person name="Ruiz-Duenas F.J."/>
            <person name="Sabat G."/>
            <person name="Salamov A."/>
            <person name="Samejima M."/>
            <person name="Schmutz J."/>
            <person name="Slot J.C."/>
            <person name="St John F."/>
            <person name="Stenlid J."/>
            <person name="Sun H."/>
            <person name="Sun S."/>
            <person name="Syed K."/>
            <person name="Tsang A."/>
            <person name="Wiebenga A."/>
            <person name="Young D."/>
            <person name="Pisabarro A."/>
            <person name="Eastwood D.C."/>
            <person name="Martin F."/>
            <person name="Cullen D."/>
            <person name="Grigoriev I.V."/>
            <person name="Hibbett D.S."/>
        </authorList>
    </citation>
    <scope>NUCLEOTIDE SEQUENCE [LARGE SCALE GENOMIC DNA]</scope>
    <source>
        <strain evidence="3 4">ATCC 11539</strain>
    </source>
</reference>
<dbReference type="AlphaFoldDB" id="S7QBU6"/>
<dbReference type="Proteomes" id="UP000030669">
    <property type="component" value="Unassembled WGS sequence"/>
</dbReference>
<name>S7QBU6_GLOTA</name>
<gene>
    <name evidence="3" type="ORF">GLOTRDRAFT_127218</name>
</gene>
<evidence type="ECO:0000256" key="1">
    <source>
        <dbReference type="SAM" id="MobiDB-lite"/>
    </source>
</evidence>
<dbReference type="EMBL" id="KB469299">
    <property type="protein sequence ID" value="EPQ56817.1"/>
    <property type="molecule type" value="Genomic_DNA"/>
</dbReference>
<feature type="region of interest" description="Disordered" evidence="1">
    <location>
        <begin position="1"/>
        <end position="49"/>
    </location>
</feature>
<feature type="compositionally biased region" description="Pro residues" evidence="1">
    <location>
        <begin position="1"/>
        <end position="18"/>
    </location>
</feature>
<dbReference type="InterPro" id="IPR040976">
    <property type="entry name" value="Pkinase_fungal"/>
</dbReference>
<accession>S7QBU6</accession>
<dbReference type="Pfam" id="PF17667">
    <property type="entry name" value="Pkinase_fungal"/>
    <property type="match status" value="1"/>
</dbReference>
<proteinExistence type="predicted"/>
<evidence type="ECO:0000313" key="4">
    <source>
        <dbReference type="Proteomes" id="UP000030669"/>
    </source>
</evidence>
<protein>
    <recommendedName>
        <fullName evidence="2">Fungal-type protein kinase domain-containing protein</fullName>
    </recommendedName>
</protein>
<evidence type="ECO:0000313" key="3">
    <source>
        <dbReference type="EMBL" id="EPQ56817.1"/>
    </source>
</evidence>
<dbReference type="OrthoDB" id="2739948at2759"/>
<feature type="domain" description="Fungal-type protein kinase" evidence="2">
    <location>
        <begin position="235"/>
        <end position="523"/>
    </location>
</feature>
<dbReference type="GeneID" id="19301511"/>
<dbReference type="KEGG" id="gtr:GLOTRDRAFT_127218"/>